<dbReference type="AlphaFoldDB" id="A0A0E9QG39"/>
<accession>A0A0E9QG39</accession>
<sequence>MANVNCVLRPVKRLFYSWREQPRKNCELTLSYPSISKE</sequence>
<proteinExistence type="predicted"/>
<reference evidence="1" key="2">
    <citation type="journal article" date="2015" name="Fish Shellfish Immunol.">
        <title>Early steps in the European eel (Anguilla anguilla)-Vibrio vulnificus interaction in the gills: Role of the RtxA13 toxin.</title>
        <authorList>
            <person name="Callol A."/>
            <person name="Pajuelo D."/>
            <person name="Ebbesson L."/>
            <person name="Teles M."/>
            <person name="MacKenzie S."/>
            <person name="Amaro C."/>
        </authorList>
    </citation>
    <scope>NUCLEOTIDE SEQUENCE</scope>
</reference>
<protein>
    <submittedName>
        <fullName evidence="1">Uncharacterized protein</fullName>
    </submittedName>
</protein>
<organism evidence="1">
    <name type="scientific">Anguilla anguilla</name>
    <name type="common">European freshwater eel</name>
    <name type="synonym">Muraena anguilla</name>
    <dbReference type="NCBI Taxonomy" id="7936"/>
    <lineage>
        <taxon>Eukaryota</taxon>
        <taxon>Metazoa</taxon>
        <taxon>Chordata</taxon>
        <taxon>Craniata</taxon>
        <taxon>Vertebrata</taxon>
        <taxon>Euteleostomi</taxon>
        <taxon>Actinopterygii</taxon>
        <taxon>Neopterygii</taxon>
        <taxon>Teleostei</taxon>
        <taxon>Anguilliformes</taxon>
        <taxon>Anguillidae</taxon>
        <taxon>Anguilla</taxon>
    </lineage>
</organism>
<evidence type="ECO:0000313" key="1">
    <source>
        <dbReference type="EMBL" id="JAH15477.1"/>
    </source>
</evidence>
<dbReference type="EMBL" id="GBXM01093100">
    <property type="protein sequence ID" value="JAH15477.1"/>
    <property type="molecule type" value="Transcribed_RNA"/>
</dbReference>
<name>A0A0E9QG39_ANGAN</name>
<reference evidence="1" key="1">
    <citation type="submission" date="2014-11" db="EMBL/GenBank/DDBJ databases">
        <authorList>
            <person name="Amaro Gonzalez C."/>
        </authorList>
    </citation>
    <scope>NUCLEOTIDE SEQUENCE</scope>
</reference>